<dbReference type="EMBL" id="BAAAPM010000009">
    <property type="protein sequence ID" value="GAA1738705.1"/>
    <property type="molecule type" value="Genomic_DNA"/>
</dbReference>
<name>A0ABN2JTQ7_9MICO</name>
<accession>A0ABN2JTQ7</accession>
<dbReference type="RefSeq" id="WP_344250320.1">
    <property type="nucleotide sequence ID" value="NZ_BAAAPM010000009.1"/>
</dbReference>
<feature type="compositionally biased region" description="Polar residues" evidence="1">
    <location>
        <begin position="17"/>
        <end position="26"/>
    </location>
</feature>
<organism evidence="2 3">
    <name type="scientific">Isoptericola hypogeus</name>
    <dbReference type="NCBI Taxonomy" id="300179"/>
    <lineage>
        <taxon>Bacteria</taxon>
        <taxon>Bacillati</taxon>
        <taxon>Actinomycetota</taxon>
        <taxon>Actinomycetes</taxon>
        <taxon>Micrococcales</taxon>
        <taxon>Promicromonosporaceae</taxon>
        <taxon>Isoptericola</taxon>
    </lineage>
</organism>
<feature type="region of interest" description="Disordered" evidence="1">
    <location>
        <begin position="17"/>
        <end position="45"/>
    </location>
</feature>
<dbReference type="Proteomes" id="UP001501138">
    <property type="component" value="Unassembled WGS sequence"/>
</dbReference>
<evidence type="ECO:0000313" key="2">
    <source>
        <dbReference type="EMBL" id="GAA1738705.1"/>
    </source>
</evidence>
<gene>
    <name evidence="2" type="ORF">GCM10009809_37440</name>
</gene>
<protein>
    <recommendedName>
        <fullName evidence="4">Excisionase family DNA binding protein</fullName>
    </recommendedName>
</protein>
<reference evidence="2 3" key="1">
    <citation type="journal article" date="2019" name="Int. J. Syst. Evol. Microbiol.">
        <title>The Global Catalogue of Microorganisms (GCM) 10K type strain sequencing project: providing services to taxonomists for standard genome sequencing and annotation.</title>
        <authorList>
            <consortium name="The Broad Institute Genomics Platform"/>
            <consortium name="The Broad Institute Genome Sequencing Center for Infectious Disease"/>
            <person name="Wu L."/>
            <person name="Ma J."/>
        </authorList>
    </citation>
    <scope>NUCLEOTIDE SEQUENCE [LARGE SCALE GENOMIC DNA]</scope>
    <source>
        <strain evidence="2 3">JCM 15589</strain>
    </source>
</reference>
<evidence type="ECO:0000256" key="1">
    <source>
        <dbReference type="SAM" id="MobiDB-lite"/>
    </source>
</evidence>
<evidence type="ECO:0000313" key="3">
    <source>
        <dbReference type="Proteomes" id="UP001501138"/>
    </source>
</evidence>
<comment type="caution">
    <text evidence="2">The sequence shown here is derived from an EMBL/GenBank/DDBJ whole genome shotgun (WGS) entry which is preliminary data.</text>
</comment>
<sequence length="102" mass="11332">MSSTERVLAFLTRTRSHTSPVTVTDPNDQEVDMATQGRQPTRPPTGRLVPLVEAAQEFSVCAKTIRRRIASGNITGYKVGRVIRVDLDELRRALVVQMPSAR</sequence>
<evidence type="ECO:0008006" key="4">
    <source>
        <dbReference type="Google" id="ProtNLM"/>
    </source>
</evidence>
<proteinExistence type="predicted"/>
<keyword evidence="3" id="KW-1185">Reference proteome</keyword>